<dbReference type="Proteomes" id="UP000011553">
    <property type="component" value="Unassembled WGS sequence"/>
</dbReference>
<evidence type="ECO:0000259" key="2">
    <source>
        <dbReference type="Pfam" id="PF23991"/>
    </source>
</evidence>
<feature type="domain" description="DUF7310" evidence="2">
    <location>
        <begin position="41"/>
        <end position="123"/>
    </location>
</feature>
<organism evidence="3 4">
    <name type="scientific">Haloferax denitrificans ATCC 35960</name>
    <dbReference type="NCBI Taxonomy" id="662478"/>
    <lineage>
        <taxon>Archaea</taxon>
        <taxon>Methanobacteriati</taxon>
        <taxon>Methanobacteriota</taxon>
        <taxon>Stenosarchaea group</taxon>
        <taxon>Halobacteria</taxon>
        <taxon>Halobacteriales</taxon>
        <taxon>Haloferacaceae</taxon>
        <taxon>Haloferax</taxon>
    </lineage>
</organism>
<accession>M0IXM5</accession>
<dbReference type="Gene3D" id="1.20.5.340">
    <property type="match status" value="1"/>
</dbReference>
<name>M0IXM5_9EURY</name>
<comment type="caution">
    <text evidence="3">The sequence shown here is derived from an EMBL/GenBank/DDBJ whole genome shotgun (WGS) entry which is preliminary data.</text>
</comment>
<proteinExistence type="predicted"/>
<gene>
    <name evidence="3" type="ORF">C438_14021</name>
</gene>
<feature type="compositionally biased region" description="Basic and acidic residues" evidence="1">
    <location>
        <begin position="153"/>
        <end position="165"/>
    </location>
</feature>
<sequence>MTPDPTHSDAVADATLGSSASSAPPAADRTTDHTADRTADLAARLDAVERTITDGDADFSSLEDLAAVERRVSELESAVESLTERLDEMDAATQAMRGYLGGVRAVNEDVERRANAALAKAESLESELVDETASPAGSRSADALATEAASHVGRSDGGDGGDSQRAEGTGTAASPASESRAALDSRASTDSRAPTDSRGDSADRGLAARLRDAL</sequence>
<dbReference type="EMBL" id="AOLP01000017">
    <property type="protein sequence ID" value="EMA01481.1"/>
    <property type="molecule type" value="Genomic_DNA"/>
</dbReference>
<reference evidence="3 4" key="1">
    <citation type="journal article" date="2014" name="PLoS Genet.">
        <title>Phylogenetically driven sequencing of extremely halophilic archaea reveals strategies for static and dynamic osmo-response.</title>
        <authorList>
            <person name="Becker E.A."/>
            <person name="Seitzer P.M."/>
            <person name="Tritt A."/>
            <person name="Larsen D."/>
            <person name="Krusor M."/>
            <person name="Yao A.I."/>
            <person name="Wu D."/>
            <person name="Madern D."/>
            <person name="Eisen J.A."/>
            <person name="Darling A.E."/>
            <person name="Facciotti M.T."/>
        </authorList>
    </citation>
    <scope>NUCLEOTIDE SEQUENCE [LARGE SCALE GENOMIC DNA]</scope>
    <source>
        <strain evidence="3 4">ATCC 35960</strain>
    </source>
</reference>
<dbReference type="PATRIC" id="fig|662478.6.peg.2751"/>
<feature type="compositionally biased region" description="Basic and acidic residues" evidence="1">
    <location>
        <begin position="29"/>
        <end position="38"/>
    </location>
</feature>
<dbReference type="Pfam" id="PF23991">
    <property type="entry name" value="DUF7310"/>
    <property type="match status" value="1"/>
</dbReference>
<keyword evidence="4" id="KW-1185">Reference proteome</keyword>
<evidence type="ECO:0000313" key="3">
    <source>
        <dbReference type="EMBL" id="EMA01481.1"/>
    </source>
</evidence>
<dbReference type="AlphaFoldDB" id="M0IXM5"/>
<feature type="region of interest" description="Disordered" evidence="1">
    <location>
        <begin position="120"/>
        <end position="214"/>
    </location>
</feature>
<protein>
    <recommendedName>
        <fullName evidence="2">DUF7310 domain-containing protein</fullName>
    </recommendedName>
</protein>
<feature type="region of interest" description="Disordered" evidence="1">
    <location>
        <begin position="1"/>
        <end position="38"/>
    </location>
</feature>
<feature type="compositionally biased region" description="Low complexity" evidence="1">
    <location>
        <begin position="18"/>
        <end position="28"/>
    </location>
</feature>
<evidence type="ECO:0000256" key="1">
    <source>
        <dbReference type="SAM" id="MobiDB-lite"/>
    </source>
</evidence>
<feature type="compositionally biased region" description="Basic and acidic residues" evidence="1">
    <location>
        <begin position="181"/>
        <end position="203"/>
    </location>
</feature>
<dbReference type="RefSeq" id="WP_004970067.1">
    <property type="nucleotide sequence ID" value="NZ_AOLP01000017.1"/>
</dbReference>
<dbReference type="InterPro" id="IPR055734">
    <property type="entry name" value="DUF7310"/>
</dbReference>
<evidence type="ECO:0000313" key="4">
    <source>
        <dbReference type="Proteomes" id="UP000011553"/>
    </source>
</evidence>
<dbReference type="SUPFAM" id="SSF57997">
    <property type="entry name" value="Tropomyosin"/>
    <property type="match status" value="1"/>
</dbReference>